<dbReference type="Proteomes" id="UP000541969">
    <property type="component" value="Unassembled WGS sequence"/>
</dbReference>
<dbReference type="EMBL" id="JACBZT010000001">
    <property type="protein sequence ID" value="NYJ04168.1"/>
    <property type="molecule type" value="Genomic_DNA"/>
</dbReference>
<evidence type="ECO:0000256" key="1">
    <source>
        <dbReference type="SAM" id="MobiDB-lite"/>
    </source>
</evidence>
<protein>
    <submittedName>
        <fullName evidence="2">Uncharacterized protein</fullName>
    </submittedName>
</protein>
<organism evidence="2 3">
    <name type="scientific">Petropleomorpha daqingensis</name>
    <dbReference type="NCBI Taxonomy" id="2026353"/>
    <lineage>
        <taxon>Bacteria</taxon>
        <taxon>Bacillati</taxon>
        <taxon>Actinomycetota</taxon>
        <taxon>Actinomycetes</taxon>
        <taxon>Geodermatophilales</taxon>
        <taxon>Geodermatophilaceae</taxon>
        <taxon>Petropleomorpha</taxon>
    </lineage>
</organism>
<proteinExistence type="predicted"/>
<comment type="caution">
    <text evidence="2">The sequence shown here is derived from an EMBL/GenBank/DDBJ whole genome shotgun (WGS) entry which is preliminary data.</text>
</comment>
<sequence>MSTSDEIDDPGRDPEGLNPPRDILDAVSGVDPDKGGSFNPPGGHLDPLVESDDEETSEDRS</sequence>
<evidence type="ECO:0000313" key="3">
    <source>
        <dbReference type="Proteomes" id="UP000541969"/>
    </source>
</evidence>
<feature type="compositionally biased region" description="Acidic residues" evidence="1">
    <location>
        <begin position="49"/>
        <end position="61"/>
    </location>
</feature>
<keyword evidence="3" id="KW-1185">Reference proteome</keyword>
<dbReference type="RefSeq" id="WP_179714920.1">
    <property type="nucleotide sequence ID" value="NZ_JACBZT010000001.1"/>
</dbReference>
<reference evidence="2 3" key="1">
    <citation type="submission" date="2020-07" db="EMBL/GenBank/DDBJ databases">
        <title>Sequencing the genomes of 1000 actinobacteria strains.</title>
        <authorList>
            <person name="Klenk H.-P."/>
        </authorList>
    </citation>
    <scope>NUCLEOTIDE SEQUENCE [LARGE SCALE GENOMIC DNA]</scope>
    <source>
        <strain evidence="2 3">DSM 104001</strain>
    </source>
</reference>
<accession>A0A853CCN9</accession>
<dbReference type="AlphaFoldDB" id="A0A853CCN9"/>
<feature type="region of interest" description="Disordered" evidence="1">
    <location>
        <begin position="1"/>
        <end position="61"/>
    </location>
</feature>
<evidence type="ECO:0000313" key="2">
    <source>
        <dbReference type="EMBL" id="NYJ04168.1"/>
    </source>
</evidence>
<gene>
    <name evidence="2" type="ORF">GGQ55_000446</name>
</gene>
<name>A0A853CCN9_9ACTN</name>